<keyword evidence="3" id="KW-1185">Reference proteome</keyword>
<accession>A0ABQ8HVK5</accession>
<dbReference type="CDD" id="cd06222">
    <property type="entry name" value="RNase_H_like"/>
    <property type="match status" value="1"/>
</dbReference>
<comment type="caution">
    <text evidence="2">The sequence shown here is derived from an EMBL/GenBank/DDBJ whole genome shotgun (WGS) entry which is preliminary data.</text>
</comment>
<gene>
    <name evidence="2" type="ORF">JRO89_XS07G0291900</name>
</gene>
<protein>
    <recommendedName>
        <fullName evidence="1">RNase H type-1 domain-containing protein</fullName>
    </recommendedName>
</protein>
<dbReference type="EMBL" id="JAFEMO010000007">
    <property type="protein sequence ID" value="KAH7568401.1"/>
    <property type="molecule type" value="Genomic_DNA"/>
</dbReference>
<evidence type="ECO:0000259" key="1">
    <source>
        <dbReference type="Pfam" id="PF13456"/>
    </source>
</evidence>
<feature type="domain" description="RNase H type-1" evidence="1">
    <location>
        <begin position="48"/>
        <end position="157"/>
    </location>
</feature>
<evidence type="ECO:0000313" key="2">
    <source>
        <dbReference type="EMBL" id="KAH7568401.1"/>
    </source>
</evidence>
<sequence length="188" mass="20241">MAWNDRNFQLHGGGKIGRNFWARAEAFLSKFEAANCCPKLPQSAGSFAVDIVIRDSEGLLVQATAKCFLWAVQVELAEAIAVLEGIQLVLRSGFSLAIVASNALGVVELCNGFSVSRCGVANIVLDIQLLLSQNSFISVVFSPKNSNRAAHGVARWALDASFSSCWSVAFPNWLCKLVLEDVSDSFVG</sequence>
<organism evidence="2 3">
    <name type="scientific">Xanthoceras sorbifolium</name>
    <dbReference type="NCBI Taxonomy" id="99658"/>
    <lineage>
        <taxon>Eukaryota</taxon>
        <taxon>Viridiplantae</taxon>
        <taxon>Streptophyta</taxon>
        <taxon>Embryophyta</taxon>
        <taxon>Tracheophyta</taxon>
        <taxon>Spermatophyta</taxon>
        <taxon>Magnoliopsida</taxon>
        <taxon>eudicotyledons</taxon>
        <taxon>Gunneridae</taxon>
        <taxon>Pentapetalae</taxon>
        <taxon>rosids</taxon>
        <taxon>malvids</taxon>
        <taxon>Sapindales</taxon>
        <taxon>Sapindaceae</taxon>
        <taxon>Xanthoceroideae</taxon>
        <taxon>Xanthoceras</taxon>
    </lineage>
</organism>
<dbReference type="InterPro" id="IPR044730">
    <property type="entry name" value="RNase_H-like_dom_plant"/>
</dbReference>
<proteinExistence type="predicted"/>
<dbReference type="Proteomes" id="UP000827721">
    <property type="component" value="Unassembled WGS sequence"/>
</dbReference>
<name>A0ABQ8HVK5_9ROSI</name>
<dbReference type="PANTHER" id="PTHR47074">
    <property type="entry name" value="BNAC02G40300D PROTEIN"/>
    <property type="match status" value="1"/>
</dbReference>
<dbReference type="InterPro" id="IPR002156">
    <property type="entry name" value="RNaseH_domain"/>
</dbReference>
<dbReference type="Pfam" id="PF13456">
    <property type="entry name" value="RVT_3"/>
    <property type="match status" value="1"/>
</dbReference>
<reference evidence="2 3" key="1">
    <citation type="submission" date="2021-02" db="EMBL/GenBank/DDBJ databases">
        <title>Plant Genome Project.</title>
        <authorList>
            <person name="Zhang R.-G."/>
        </authorList>
    </citation>
    <scope>NUCLEOTIDE SEQUENCE [LARGE SCALE GENOMIC DNA]</scope>
    <source>
        <tissue evidence="2">Leaves</tissue>
    </source>
</reference>
<dbReference type="InterPro" id="IPR052929">
    <property type="entry name" value="RNase_H-like_EbsB-rel"/>
</dbReference>
<evidence type="ECO:0000313" key="3">
    <source>
        <dbReference type="Proteomes" id="UP000827721"/>
    </source>
</evidence>
<dbReference type="PANTHER" id="PTHR47074:SF48">
    <property type="entry name" value="POLYNUCLEOTIDYL TRANSFERASE, RIBONUCLEASE H-LIKE SUPERFAMILY PROTEIN"/>
    <property type="match status" value="1"/>
</dbReference>